<comment type="caution">
    <text evidence="1">The sequence shown here is derived from an EMBL/GenBank/DDBJ whole genome shotgun (WGS) entry which is preliminary data.</text>
</comment>
<organism evidence="1">
    <name type="scientific">marine sediment metagenome</name>
    <dbReference type="NCBI Taxonomy" id="412755"/>
    <lineage>
        <taxon>unclassified sequences</taxon>
        <taxon>metagenomes</taxon>
        <taxon>ecological metagenomes</taxon>
    </lineage>
</organism>
<accession>X1J4U9</accession>
<dbReference type="AlphaFoldDB" id="X1J4U9"/>
<evidence type="ECO:0000313" key="1">
    <source>
        <dbReference type="EMBL" id="GAH73369.1"/>
    </source>
</evidence>
<sequence length="80" mass="9513">MPSLKEAIEKISASFFCSGKDSCTLLKQVSIEGRELKAENEKLREIFEFATLEFEKRNRKIAFLQGRAKRERYYHKRVKR</sequence>
<gene>
    <name evidence="1" type="ORF">S03H2_45734</name>
</gene>
<dbReference type="EMBL" id="BARU01028676">
    <property type="protein sequence ID" value="GAH73369.1"/>
    <property type="molecule type" value="Genomic_DNA"/>
</dbReference>
<proteinExistence type="predicted"/>
<reference evidence="1" key="1">
    <citation type="journal article" date="2014" name="Front. Microbiol.">
        <title>High frequency of phylogenetically diverse reductive dehalogenase-homologous genes in deep subseafloor sedimentary metagenomes.</title>
        <authorList>
            <person name="Kawai M."/>
            <person name="Futagami T."/>
            <person name="Toyoda A."/>
            <person name="Takaki Y."/>
            <person name="Nishi S."/>
            <person name="Hori S."/>
            <person name="Arai W."/>
            <person name="Tsubouchi T."/>
            <person name="Morono Y."/>
            <person name="Uchiyama I."/>
            <person name="Ito T."/>
            <person name="Fujiyama A."/>
            <person name="Inagaki F."/>
            <person name="Takami H."/>
        </authorList>
    </citation>
    <scope>NUCLEOTIDE SEQUENCE</scope>
    <source>
        <strain evidence="1">Expedition CK06-06</strain>
    </source>
</reference>
<protein>
    <submittedName>
        <fullName evidence="1">Uncharacterized protein</fullName>
    </submittedName>
</protein>
<name>X1J4U9_9ZZZZ</name>